<name>A0A438EYC7_VITVI</name>
<sequence>MSRGGRRQFTVESKAFELVIDAVGGKLRGCIWERCKGLSSWIRFGDASLSSLLVGVESCCRDRDDSNWSLAWEEEGRKYRLERRTNEAGRFILCSVRDLEAKRFCLIFPEGKRLSGGWNTLAEKLREVGVAPFRGVKDPLFLEVLKKEEPDQRTYADAVNLRLGRLGDKVWLEAGRRVKPGRLEQLGRCLVGRWDKVENHPPALDYLKNWAVHAWLLKGKMDIAVMGDGTRRWGVSAMVLLLVRDTPSSVQIVDEMGCFSVQLWWEYPPWFSQVVPVGSGLGKGDAVAEEVAGSGSRNECRGGVLVKVGQPKEQRGVVEPPCGSSSKGASGCPYEFG</sequence>
<evidence type="ECO:0008006" key="4">
    <source>
        <dbReference type="Google" id="ProtNLM"/>
    </source>
</evidence>
<protein>
    <recommendedName>
        <fullName evidence="4">DUF4283 domain-containing protein</fullName>
    </recommendedName>
</protein>
<gene>
    <name evidence="2" type="ORF">CK203_091148</name>
</gene>
<feature type="region of interest" description="Disordered" evidence="1">
    <location>
        <begin position="316"/>
        <end position="337"/>
    </location>
</feature>
<organism evidence="2 3">
    <name type="scientific">Vitis vinifera</name>
    <name type="common">Grape</name>
    <dbReference type="NCBI Taxonomy" id="29760"/>
    <lineage>
        <taxon>Eukaryota</taxon>
        <taxon>Viridiplantae</taxon>
        <taxon>Streptophyta</taxon>
        <taxon>Embryophyta</taxon>
        <taxon>Tracheophyta</taxon>
        <taxon>Spermatophyta</taxon>
        <taxon>Magnoliopsida</taxon>
        <taxon>eudicotyledons</taxon>
        <taxon>Gunneridae</taxon>
        <taxon>Pentapetalae</taxon>
        <taxon>rosids</taxon>
        <taxon>Vitales</taxon>
        <taxon>Vitaceae</taxon>
        <taxon>Viteae</taxon>
        <taxon>Vitis</taxon>
    </lineage>
</organism>
<evidence type="ECO:0000256" key="1">
    <source>
        <dbReference type="SAM" id="MobiDB-lite"/>
    </source>
</evidence>
<evidence type="ECO:0000313" key="2">
    <source>
        <dbReference type="EMBL" id="RVW52758.1"/>
    </source>
</evidence>
<dbReference type="Proteomes" id="UP000288805">
    <property type="component" value="Unassembled WGS sequence"/>
</dbReference>
<accession>A0A438EYC7</accession>
<reference evidence="2 3" key="1">
    <citation type="journal article" date="2018" name="PLoS Genet.">
        <title>Population sequencing reveals clonal diversity and ancestral inbreeding in the grapevine cultivar Chardonnay.</title>
        <authorList>
            <person name="Roach M.J."/>
            <person name="Johnson D.L."/>
            <person name="Bohlmann J."/>
            <person name="van Vuuren H.J."/>
            <person name="Jones S.J."/>
            <person name="Pretorius I.S."/>
            <person name="Schmidt S.A."/>
            <person name="Borneman A.R."/>
        </authorList>
    </citation>
    <scope>NUCLEOTIDE SEQUENCE [LARGE SCALE GENOMIC DNA]</scope>
    <source>
        <strain evidence="3">cv. Chardonnay</strain>
        <tissue evidence="2">Leaf</tissue>
    </source>
</reference>
<proteinExistence type="predicted"/>
<evidence type="ECO:0000313" key="3">
    <source>
        <dbReference type="Proteomes" id="UP000288805"/>
    </source>
</evidence>
<comment type="caution">
    <text evidence="2">The sequence shown here is derived from an EMBL/GenBank/DDBJ whole genome shotgun (WGS) entry which is preliminary data.</text>
</comment>
<dbReference type="AlphaFoldDB" id="A0A438EYC7"/>
<dbReference type="EMBL" id="QGNW01001163">
    <property type="protein sequence ID" value="RVW52758.1"/>
    <property type="molecule type" value="Genomic_DNA"/>
</dbReference>